<dbReference type="OMA" id="LPWYLGY"/>
<organism evidence="3 4">
    <name type="scientific">Talaromyces islandicus</name>
    <name type="common">Penicillium islandicum</name>
    <dbReference type="NCBI Taxonomy" id="28573"/>
    <lineage>
        <taxon>Eukaryota</taxon>
        <taxon>Fungi</taxon>
        <taxon>Dikarya</taxon>
        <taxon>Ascomycota</taxon>
        <taxon>Pezizomycotina</taxon>
        <taxon>Eurotiomycetes</taxon>
        <taxon>Eurotiomycetidae</taxon>
        <taxon>Eurotiales</taxon>
        <taxon>Trichocomaceae</taxon>
        <taxon>Talaromyces</taxon>
        <taxon>Talaromyces sect. Islandici</taxon>
    </lineage>
</organism>
<dbReference type="CDD" id="cd16014">
    <property type="entry name" value="PLC"/>
    <property type="match status" value="1"/>
</dbReference>
<dbReference type="PANTHER" id="PTHR31956">
    <property type="entry name" value="NON-SPECIFIC PHOSPHOLIPASE C4-RELATED"/>
    <property type="match status" value="1"/>
</dbReference>
<dbReference type="AlphaFoldDB" id="A0A0U1M1M9"/>
<proteinExistence type="predicted"/>
<evidence type="ECO:0000313" key="4">
    <source>
        <dbReference type="Proteomes" id="UP000054383"/>
    </source>
</evidence>
<gene>
    <name evidence="3" type="ORF">PISL3812_06504</name>
</gene>
<dbReference type="PANTHER" id="PTHR31956:SF1">
    <property type="entry name" value="NON-SPECIFIC PHOSPHOLIPASE C1"/>
    <property type="match status" value="1"/>
</dbReference>
<name>A0A0U1M1M9_TALIS</name>
<dbReference type="InterPro" id="IPR007312">
    <property type="entry name" value="Phosphoesterase"/>
</dbReference>
<accession>A0A0U1M1M9</accession>
<reference evidence="3 4" key="1">
    <citation type="submission" date="2015-04" db="EMBL/GenBank/DDBJ databases">
        <authorList>
            <person name="Syromyatnikov M.Y."/>
            <person name="Popov V.N."/>
        </authorList>
    </citation>
    <scope>NUCLEOTIDE SEQUENCE [LARGE SCALE GENOMIC DNA]</scope>
    <source>
        <strain evidence="3">WF-38-12</strain>
    </source>
</reference>
<evidence type="ECO:0000256" key="2">
    <source>
        <dbReference type="SAM" id="SignalP"/>
    </source>
</evidence>
<dbReference type="GO" id="GO:0042578">
    <property type="term" value="F:phosphoric ester hydrolase activity"/>
    <property type="evidence" value="ECO:0007669"/>
    <property type="project" value="UniProtKB-ARBA"/>
</dbReference>
<sequence>MAFALGVTLSLVLFGASPVRAGLEEIDHVVLFMQENRAFNHYFGTMSGVRGFNDPNVQVNPDGRSVWYQEVTPSLSDKTDYLLPWYLNYLGGNWSDATQCMVAGDNGYESNHAALNGDLNNHWATNNTPWSWGYFKRDELPVHFAMAEGYTINDMYQEGQITATNANRVTWVSGTINAPGSPINPNGTGGVYIDNNETPGCETGPGGDYSCYPLTWETTFEVYERLGVSWQVWQDTDNFDDNPNAWFKQYQDAGPGSALYEHGNSFLYTLDNFTAAAANGTLPMISIIVGQNELSEHPPWMPKDGAWLQQQIFNAVTSSPKYNSTVLLVSYDETGGFGDSVTPFHSPAGTTGEWIEDPLGKFGQLYTGPGFRVPAWIVSPWTRGGRVFSERCDHNSQILFVEKWLEAKGYSNYELAGMGPWRREHMCDYVNAFDFSSPDYSIPDVPVADTPHQDASGKFDGTSLCLATYAEQQPAVPYGEQTLEDALFFEDGFKEVVGYLTEGRYLTFEMNGFALNNPSANANSSGFVTISDATSDHKSRNQRWVIHYSQGSESGIFRISSALDGRWIAQGGILVPAAKDSLAADFKIAYLGNGKGHTIQYALPNKNSYLGIGKDGHLSNETGIPSGFKVYSVSYHN</sequence>
<dbReference type="OrthoDB" id="5135119at2759"/>
<dbReference type="Pfam" id="PF04185">
    <property type="entry name" value="Phosphoesterase"/>
    <property type="match status" value="1"/>
</dbReference>
<evidence type="ECO:0000256" key="1">
    <source>
        <dbReference type="ARBA" id="ARBA00022801"/>
    </source>
</evidence>
<dbReference type="InterPro" id="IPR017850">
    <property type="entry name" value="Alkaline_phosphatase_core_sf"/>
</dbReference>
<dbReference type="Proteomes" id="UP000054383">
    <property type="component" value="Unassembled WGS sequence"/>
</dbReference>
<keyword evidence="4" id="KW-1185">Reference proteome</keyword>
<protein>
    <submittedName>
        <fullName evidence="3">Phospholipase C</fullName>
    </submittedName>
</protein>
<feature type="chain" id="PRO_5006711444" evidence="2">
    <location>
        <begin position="22"/>
        <end position="637"/>
    </location>
</feature>
<keyword evidence="1" id="KW-0378">Hydrolase</keyword>
<dbReference type="EMBL" id="CVMT01000006">
    <property type="protein sequence ID" value="CRG89468.1"/>
    <property type="molecule type" value="Genomic_DNA"/>
</dbReference>
<feature type="signal peptide" evidence="2">
    <location>
        <begin position="1"/>
        <end position="21"/>
    </location>
</feature>
<evidence type="ECO:0000313" key="3">
    <source>
        <dbReference type="EMBL" id="CRG89468.1"/>
    </source>
</evidence>
<keyword evidence="2" id="KW-0732">Signal</keyword>
<dbReference type="Gene3D" id="3.40.720.10">
    <property type="entry name" value="Alkaline Phosphatase, subunit A"/>
    <property type="match status" value="2"/>
</dbReference>
<dbReference type="STRING" id="28573.A0A0U1M1M9"/>